<dbReference type="EMBL" id="CP001016">
    <property type="protein sequence ID" value="ACB95331.1"/>
    <property type="molecule type" value="Genomic_DNA"/>
</dbReference>
<dbReference type="OrthoDB" id="8450085at2"/>
<organism evidence="1 2">
    <name type="scientific">Beijerinckia indica subsp. indica (strain ATCC 9039 / DSM 1715 / NCIMB 8712)</name>
    <dbReference type="NCBI Taxonomy" id="395963"/>
    <lineage>
        <taxon>Bacteria</taxon>
        <taxon>Pseudomonadati</taxon>
        <taxon>Pseudomonadota</taxon>
        <taxon>Alphaproteobacteria</taxon>
        <taxon>Hyphomicrobiales</taxon>
        <taxon>Beijerinckiaceae</taxon>
        <taxon>Beijerinckia</taxon>
    </lineage>
</organism>
<name>B2ICQ7_BEII9</name>
<dbReference type="AlphaFoldDB" id="B2ICQ7"/>
<keyword evidence="2" id="KW-1185">Reference proteome</keyword>
<reference evidence="2" key="1">
    <citation type="submission" date="2008-03" db="EMBL/GenBank/DDBJ databases">
        <title>Complete sequence of chromosome of Beijerinckia indica subsp. indica ATCC 9039.</title>
        <authorList>
            <consortium name="US DOE Joint Genome Institute"/>
            <person name="Copeland A."/>
            <person name="Lucas S."/>
            <person name="Lapidus A."/>
            <person name="Glavina del Rio T."/>
            <person name="Dalin E."/>
            <person name="Tice H."/>
            <person name="Bruce D."/>
            <person name="Goodwin L."/>
            <person name="Pitluck S."/>
            <person name="LaButti K."/>
            <person name="Schmutz J."/>
            <person name="Larimer F."/>
            <person name="Land M."/>
            <person name="Hauser L."/>
            <person name="Kyrpides N."/>
            <person name="Mikhailova N."/>
            <person name="Dunfield P.F."/>
            <person name="Dedysh S.N."/>
            <person name="Liesack W."/>
            <person name="Saw J.H."/>
            <person name="Alam M."/>
            <person name="Chen Y."/>
            <person name="Murrell J.C."/>
            <person name="Richardson P."/>
        </authorList>
    </citation>
    <scope>NUCLEOTIDE SEQUENCE [LARGE SCALE GENOMIC DNA]</scope>
    <source>
        <strain evidence="2">ATCC 9039 / DSM 1715 / NCIMB 8712</strain>
    </source>
</reference>
<protein>
    <submittedName>
        <fullName evidence="1">Uncharacterized protein</fullName>
    </submittedName>
</protein>
<gene>
    <name evidence="1" type="ordered locus">Bind_1701</name>
</gene>
<dbReference type="Proteomes" id="UP000001695">
    <property type="component" value="Chromosome"/>
</dbReference>
<dbReference type="RefSeq" id="WP_012384688.1">
    <property type="nucleotide sequence ID" value="NC_010581.1"/>
</dbReference>
<dbReference type="eggNOG" id="ENOG5032VGJ">
    <property type="taxonomic scope" value="Bacteria"/>
</dbReference>
<evidence type="ECO:0000313" key="2">
    <source>
        <dbReference type="Proteomes" id="UP000001695"/>
    </source>
</evidence>
<accession>B2ICQ7</accession>
<dbReference type="HOGENOM" id="CLU_2421034_0_0_5"/>
<reference evidence="1 2" key="2">
    <citation type="journal article" date="2010" name="J. Bacteriol.">
        <title>Complete genome sequence of Beijerinckia indica subsp. indica.</title>
        <authorList>
            <person name="Tamas I."/>
            <person name="Dedysh S.N."/>
            <person name="Liesack W."/>
            <person name="Stott M.B."/>
            <person name="Alam M."/>
            <person name="Murrell J.C."/>
            <person name="Dunfield P.F."/>
        </authorList>
    </citation>
    <scope>NUCLEOTIDE SEQUENCE [LARGE SCALE GENOMIC DNA]</scope>
    <source>
        <strain evidence="2">ATCC 9039 / DSM 1715 / NCIMB 8712</strain>
    </source>
</reference>
<evidence type="ECO:0000313" key="1">
    <source>
        <dbReference type="EMBL" id="ACB95331.1"/>
    </source>
</evidence>
<dbReference type="KEGG" id="bid:Bind_1701"/>
<sequence>MTKKRTYRDPKIVEDNDIPLSEAKALSTHPAVLAAINAVATERRPALTIWKSPTGTECDHIVMALEEYIYLGDFEATADNCYAWDADEIRL</sequence>
<proteinExistence type="predicted"/>